<dbReference type="NCBIfam" id="NF009150">
    <property type="entry name" value="PRK12497.1-3"/>
    <property type="match status" value="1"/>
</dbReference>
<dbReference type="RefSeq" id="WP_092671838.1">
    <property type="nucleotide sequence ID" value="NZ_FOGC01000001.1"/>
</dbReference>
<dbReference type="GO" id="GO:0004519">
    <property type="term" value="F:endonuclease activity"/>
    <property type="evidence" value="ECO:0007669"/>
    <property type="project" value="UniProtKB-KW"/>
</dbReference>
<gene>
    <name evidence="3" type="ORF">SAMN05216522_101362</name>
</gene>
<dbReference type="InterPro" id="IPR011335">
    <property type="entry name" value="Restrct_endonuc-II-like"/>
</dbReference>
<name>A0A1H9DRM9_9GAMM</name>
<dbReference type="AlphaFoldDB" id="A0A1H9DRM9"/>
<dbReference type="SUPFAM" id="SSF52980">
    <property type="entry name" value="Restriction endonuclease-like"/>
    <property type="match status" value="1"/>
</dbReference>
<dbReference type="InterPro" id="IPR011856">
    <property type="entry name" value="tRNA_endonuc-like_dom_sf"/>
</dbReference>
<evidence type="ECO:0000313" key="4">
    <source>
        <dbReference type="Proteomes" id="UP000242515"/>
    </source>
</evidence>
<dbReference type="NCBIfam" id="TIGR00252">
    <property type="entry name" value="YraN family protein"/>
    <property type="match status" value="1"/>
</dbReference>
<dbReference type="InterPro" id="IPR003509">
    <property type="entry name" value="UPF0102_YraN-like"/>
</dbReference>
<protein>
    <recommendedName>
        <fullName evidence="2">UPF0102 protein SAMN05216522_101362</fullName>
    </recommendedName>
</protein>
<dbReference type="STRING" id="988801.SAMN05216522_101362"/>
<keyword evidence="3" id="KW-0255">Endonuclease</keyword>
<keyword evidence="3" id="KW-0378">Hydrolase</keyword>
<evidence type="ECO:0000313" key="3">
    <source>
        <dbReference type="EMBL" id="SEQ15363.1"/>
    </source>
</evidence>
<dbReference type="GO" id="GO:0003676">
    <property type="term" value="F:nucleic acid binding"/>
    <property type="evidence" value="ECO:0007669"/>
    <property type="project" value="InterPro"/>
</dbReference>
<dbReference type="EMBL" id="FOGC01000001">
    <property type="protein sequence ID" value="SEQ15363.1"/>
    <property type="molecule type" value="Genomic_DNA"/>
</dbReference>
<keyword evidence="4" id="KW-1185">Reference proteome</keyword>
<dbReference type="OrthoDB" id="9794876at2"/>
<sequence>MEPIYSRGDCSRQLTRRQQGEQMEKLACHYLCQAGLRWIASNVSYRHGELDLIMLDEQTYVFVEVRYRKNCAYGDAAASITWRKQQKIKTAAAYWLANQDKCLSTANCRFDVVAVTGSRVNWIKNAFY</sequence>
<comment type="similarity">
    <text evidence="1 2">Belongs to the UPF0102 family.</text>
</comment>
<organism evidence="3 4">
    <name type="scientific">Rosenbergiella nectarea</name>
    <dbReference type="NCBI Taxonomy" id="988801"/>
    <lineage>
        <taxon>Bacteria</taxon>
        <taxon>Pseudomonadati</taxon>
        <taxon>Pseudomonadota</taxon>
        <taxon>Gammaproteobacteria</taxon>
        <taxon>Enterobacterales</taxon>
        <taxon>Erwiniaceae</taxon>
        <taxon>Rosenbergiella</taxon>
    </lineage>
</organism>
<dbReference type="PANTHER" id="PTHR34039">
    <property type="entry name" value="UPF0102 PROTEIN YRAN"/>
    <property type="match status" value="1"/>
</dbReference>
<dbReference type="HAMAP" id="MF_00048">
    <property type="entry name" value="UPF0102"/>
    <property type="match status" value="1"/>
</dbReference>
<dbReference type="Pfam" id="PF02021">
    <property type="entry name" value="UPF0102"/>
    <property type="match status" value="1"/>
</dbReference>
<evidence type="ECO:0000256" key="2">
    <source>
        <dbReference type="HAMAP-Rule" id="MF_00048"/>
    </source>
</evidence>
<keyword evidence="3" id="KW-0540">Nuclease</keyword>
<dbReference type="Proteomes" id="UP000242515">
    <property type="component" value="Unassembled WGS sequence"/>
</dbReference>
<proteinExistence type="inferred from homology"/>
<accession>A0A1H9DRM9</accession>
<dbReference type="Gene3D" id="3.40.1350.10">
    <property type="match status" value="1"/>
</dbReference>
<reference evidence="4" key="1">
    <citation type="submission" date="2016-10" db="EMBL/GenBank/DDBJ databases">
        <authorList>
            <person name="Varghese N."/>
            <person name="Submissions S."/>
        </authorList>
    </citation>
    <scope>NUCLEOTIDE SEQUENCE [LARGE SCALE GENOMIC DNA]</scope>
    <source>
        <strain evidence="4">8N4</strain>
    </source>
</reference>
<evidence type="ECO:0000256" key="1">
    <source>
        <dbReference type="ARBA" id="ARBA00006738"/>
    </source>
</evidence>
<dbReference type="PANTHER" id="PTHR34039:SF1">
    <property type="entry name" value="UPF0102 PROTEIN YRAN"/>
    <property type="match status" value="1"/>
</dbReference>